<reference evidence="1" key="1">
    <citation type="journal article" date="2022" name="bioRxiv">
        <title>Sequencing and chromosome-scale assembly of the giantPleurodeles waltlgenome.</title>
        <authorList>
            <person name="Brown T."/>
            <person name="Elewa A."/>
            <person name="Iarovenko S."/>
            <person name="Subramanian E."/>
            <person name="Araus A.J."/>
            <person name="Petzold A."/>
            <person name="Susuki M."/>
            <person name="Suzuki K.-i.T."/>
            <person name="Hayashi T."/>
            <person name="Toyoda A."/>
            <person name="Oliveira C."/>
            <person name="Osipova E."/>
            <person name="Leigh N.D."/>
            <person name="Simon A."/>
            <person name="Yun M.H."/>
        </authorList>
    </citation>
    <scope>NUCLEOTIDE SEQUENCE</scope>
    <source>
        <strain evidence="1">20211129_DDA</strain>
        <tissue evidence="1">Liver</tissue>
    </source>
</reference>
<evidence type="ECO:0000313" key="1">
    <source>
        <dbReference type="EMBL" id="KAJ1169336.1"/>
    </source>
</evidence>
<evidence type="ECO:0000313" key="2">
    <source>
        <dbReference type="Proteomes" id="UP001066276"/>
    </source>
</evidence>
<comment type="caution">
    <text evidence="1">The sequence shown here is derived from an EMBL/GenBank/DDBJ whole genome shotgun (WGS) entry which is preliminary data.</text>
</comment>
<name>A0AAV7SZ01_PLEWA</name>
<proteinExistence type="predicted"/>
<gene>
    <name evidence="1" type="ORF">NDU88_001229</name>
</gene>
<organism evidence="1 2">
    <name type="scientific">Pleurodeles waltl</name>
    <name type="common">Iberian ribbed newt</name>
    <dbReference type="NCBI Taxonomy" id="8319"/>
    <lineage>
        <taxon>Eukaryota</taxon>
        <taxon>Metazoa</taxon>
        <taxon>Chordata</taxon>
        <taxon>Craniata</taxon>
        <taxon>Vertebrata</taxon>
        <taxon>Euteleostomi</taxon>
        <taxon>Amphibia</taxon>
        <taxon>Batrachia</taxon>
        <taxon>Caudata</taxon>
        <taxon>Salamandroidea</taxon>
        <taxon>Salamandridae</taxon>
        <taxon>Pleurodelinae</taxon>
        <taxon>Pleurodeles</taxon>
    </lineage>
</organism>
<dbReference type="Proteomes" id="UP001066276">
    <property type="component" value="Chromosome 4_1"/>
</dbReference>
<accession>A0AAV7SZ01</accession>
<dbReference type="AlphaFoldDB" id="A0AAV7SZ01"/>
<protein>
    <submittedName>
        <fullName evidence="1">Uncharacterized protein</fullName>
    </submittedName>
</protein>
<dbReference type="EMBL" id="JANPWB010000007">
    <property type="protein sequence ID" value="KAJ1169336.1"/>
    <property type="molecule type" value="Genomic_DNA"/>
</dbReference>
<keyword evidence="2" id="KW-1185">Reference proteome</keyword>
<sequence>MLGVTVAMMEAGAERKFYDARAVYKTALKKLCSAVRKAQQEFIAASITIATDKPCELLKVVSSFAAPSALQNVMTHSAKLFEELSEFFFNKIQLIYEKSPAHVEPSQMTDKTPPSDPILDSFAPLMLSDVSTSLAKCKSGSPTDPCPLVILKQEAPLTAPDLLKRLNASLEAAVVPQKWKEAMLIPILMISNDDHHMLSHFHQISLLPAAIEMFTK</sequence>